<name>A0A517YLS7_9BACT</name>
<gene>
    <name evidence="3" type="ORF">ETAA8_63260</name>
</gene>
<dbReference type="AlphaFoldDB" id="A0A517YLS7"/>
<dbReference type="RefSeq" id="WP_145097864.1">
    <property type="nucleotide sequence ID" value="NZ_CP036274.1"/>
</dbReference>
<feature type="chain" id="PRO_5021993126" evidence="2">
    <location>
        <begin position="22"/>
        <end position="319"/>
    </location>
</feature>
<feature type="compositionally biased region" description="Basic and acidic residues" evidence="1">
    <location>
        <begin position="309"/>
        <end position="319"/>
    </location>
</feature>
<feature type="region of interest" description="Disordered" evidence="1">
    <location>
        <begin position="291"/>
        <end position="319"/>
    </location>
</feature>
<keyword evidence="2" id="KW-0732">Signal</keyword>
<sequence precursor="true">MKRYLLLPLLAACLLGSWLGAQEEVRPVILRPDVPRLEAAPLPASPAETAKPAAARGEPQLPPEAHPWGRFPLGSWKSVRVTSETLDANGKSTGNSVTETKTTLIEASDHDYSLQVEVTVQVEGKRFARPPQVARLSYWGDLSESPTGVRKVGTAEVELNGKSMPCEIRQVVTEQQGERRQSVVYYCDTSFPYVLKRESIVTLTAAEAKPQTTRVEVIATNLPYRILGQLRSVAYVKTTRKLASGSTLTMEVQSPDVPGGVVSHSAQELDDAQVVNRRSTLELIDYGVGSEPVEEASPARKRWFRSRSRRGEEMAPPRR</sequence>
<organism evidence="3 4">
    <name type="scientific">Anatilimnocola aggregata</name>
    <dbReference type="NCBI Taxonomy" id="2528021"/>
    <lineage>
        <taxon>Bacteria</taxon>
        <taxon>Pseudomonadati</taxon>
        <taxon>Planctomycetota</taxon>
        <taxon>Planctomycetia</taxon>
        <taxon>Pirellulales</taxon>
        <taxon>Pirellulaceae</taxon>
        <taxon>Anatilimnocola</taxon>
    </lineage>
</organism>
<evidence type="ECO:0000256" key="2">
    <source>
        <dbReference type="SAM" id="SignalP"/>
    </source>
</evidence>
<feature type="compositionally biased region" description="Basic residues" evidence="1">
    <location>
        <begin position="299"/>
        <end position="308"/>
    </location>
</feature>
<protein>
    <submittedName>
        <fullName evidence="3">Uncharacterized protein</fullName>
    </submittedName>
</protein>
<feature type="signal peptide" evidence="2">
    <location>
        <begin position="1"/>
        <end position="21"/>
    </location>
</feature>
<evidence type="ECO:0000313" key="4">
    <source>
        <dbReference type="Proteomes" id="UP000315017"/>
    </source>
</evidence>
<evidence type="ECO:0000313" key="3">
    <source>
        <dbReference type="EMBL" id="QDU31173.1"/>
    </source>
</evidence>
<evidence type="ECO:0000256" key="1">
    <source>
        <dbReference type="SAM" id="MobiDB-lite"/>
    </source>
</evidence>
<accession>A0A517YLS7</accession>
<keyword evidence="4" id="KW-1185">Reference proteome</keyword>
<dbReference type="Proteomes" id="UP000315017">
    <property type="component" value="Chromosome"/>
</dbReference>
<reference evidence="3 4" key="1">
    <citation type="submission" date="2019-02" db="EMBL/GenBank/DDBJ databases">
        <title>Deep-cultivation of Planctomycetes and their phenomic and genomic characterization uncovers novel biology.</title>
        <authorList>
            <person name="Wiegand S."/>
            <person name="Jogler M."/>
            <person name="Boedeker C."/>
            <person name="Pinto D."/>
            <person name="Vollmers J."/>
            <person name="Rivas-Marin E."/>
            <person name="Kohn T."/>
            <person name="Peeters S.H."/>
            <person name="Heuer A."/>
            <person name="Rast P."/>
            <person name="Oberbeckmann S."/>
            <person name="Bunk B."/>
            <person name="Jeske O."/>
            <person name="Meyerdierks A."/>
            <person name="Storesund J.E."/>
            <person name="Kallscheuer N."/>
            <person name="Luecker S."/>
            <person name="Lage O.M."/>
            <person name="Pohl T."/>
            <person name="Merkel B.J."/>
            <person name="Hornburger P."/>
            <person name="Mueller R.-W."/>
            <person name="Bruemmer F."/>
            <person name="Labrenz M."/>
            <person name="Spormann A.M."/>
            <person name="Op den Camp H."/>
            <person name="Overmann J."/>
            <person name="Amann R."/>
            <person name="Jetten M.S.M."/>
            <person name="Mascher T."/>
            <person name="Medema M.H."/>
            <person name="Devos D.P."/>
            <person name="Kaster A.-K."/>
            <person name="Ovreas L."/>
            <person name="Rohde M."/>
            <person name="Galperin M.Y."/>
            <person name="Jogler C."/>
        </authorList>
    </citation>
    <scope>NUCLEOTIDE SEQUENCE [LARGE SCALE GENOMIC DNA]</scope>
    <source>
        <strain evidence="3 4">ETA_A8</strain>
    </source>
</reference>
<dbReference type="OrthoDB" id="280496at2"/>
<dbReference type="KEGG" id="aagg:ETAA8_63260"/>
<dbReference type="EMBL" id="CP036274">
    <property type="protein sequence ID" value="QDU31173.1"/>
    <property type="molecule type" value="Genomic_DNA"/>
</dbReference>
<feature type="region of interest" description="Disordered" evidence="1">
    <location>
        <begin position="42"/>
        <end position="66"/>
    </location>
</feature>
<proteinExistence type="predicted"/>
<feature type="compositionally biased region" description="Low complexity" evidence="1">
    <location>
        <begin position="42"/>
        <end position="55"/>
    </location>
</feature>